<organism evidence="8 9">
    <name type="scientific">Selenomonas timonae</name>
    <dbReference type="NCBI Taxonomy" id="2754044"/>
    <lineage>
        <taxon>Bacteria</taxon>
        <taxon>Bacillati</taxon>
        <taxon>Bacillota</taxon>
        <taxon>Negativicutes</taxon>
        <taxon>Selenomonadales</taxon>
        <taxon>Selenomonadaceae</taxon>
        <taxon>Selenomonas</taxon>
    </lineage>
</organism>
<dbReference type="Pfam" id="PF01177">
    <property type="entry name" value="Asp_Glu_race"/>
    <property type="match status" value="1"/>
</dbReference>
<dbReference type="Gene3D" id="3.40.50.1860">
    <property type="match status" value="2"/>
</dbReference>
<dbReference type="EC" id="5.1.1.3" evidence="2 7"/>
<feature type="binding site" evidence="7">
    <location>
        <begin position="182"/>
        <end position="183"/>
    </location>
    <ligand>
        <name>substrate</name>
    </ligand>
</feature>
<evidence type="ECO:0000256" key="5">
    <source>
        <dbReference type="ARBA" id="ARBA00023235"/>
    </source>
</evidence>
<protein>
    <recommendedName>
        <fullName evidence="2 7">Glutamate racemase</fullName>
        <ecNumber evidence="2 7">5.1.1.3</ecNumber>
    </recommendedName>
</protein>
<name>A0A7G7VHG9_9FIRM</name>
<dbReference type="GO" id="GO:0008360">
    <property type="term" value="P:regulation of cell shape"/>
    <property type="evidence" value="ECO:0007669"/>
    <property type="project" value="UniProtKB-KW"/>
</dbReference>
<sequence>MRIALFDSGIGGLTVLSHARRVLPSEEFLFFADRDHVPYGTKSVPAVRGYVREAFRFLVEKQGADAVVVACNTATSVAVDEMRRLYEVPIIGMEPAVKKALAQDGERRVLVTATPITINGEKLRRLVSAHDTHHLVDLLALPRLVEFAERREFVSPRVEEYLWNALAPYDLVHYSAVVLGCTHFNYFKDTLRRLLPKAVGFVDGNEGTVEELARRTGLCTMPAGTQMASCRFFESGRPVAGAEPLARIESYLARAARMEEIV</sequence>
<keyword evidence="4 7" id="KW-0573">Peptidoglycan synthesis</keyword>
<evidence type="ECO:0000256" key="2">
    <source>
        <dbReference type="ARBA" id="ARBA00013090"/>
    </source>
</evidence>
<dbReference type="UniPathway" id="UPA00219"/>
<dbReference type="PANTHER" id="PTHR21198:SF3">
    <property type="entry name" value="GLUTAMATE RACEMASE"/>
    <property type="match status" value="1"/>
</dbReference>
<keyword evidence="5 7" id="KW-0413">Isomerase</keyword>
<comment type="similarity">
    <text evidence="7">Belongs to the aspartate/glutamate racemases family.</text>
</comment>
<feature type="active site" description="Proton donor/acceptor" evidence="7">
    <location>
        <position position="181"/>
    </location>
</feature>
<dbReference type="EMBL" id="CP060204">
    <property type="protein sequence ID" value="QNH53562.1"/>
    <property type="molecule type" value="Genomic_DNA"/>
</dbReference>
<comment type="catalytic activity">
    <reaction evidence="1 7">
        <text>L-glutamate = D-glutamate</text>
        <dbReference type="Rhea" id="RHEA:12813"/>
        <dbReference type="ChEBI" id="CHEBI:29985"/>
        <dbReference type="ChEBI" id="CHEBI:29986"/>
        <dbReference type="EC" id="5.1.1.3"/>
    </reaction>
</comment>
<dbReference type="InterPro" id="IPR001920">
    <property type="entry name" value="Asp/Glu_race"/>
</dbReference>
<dbReference type="NCBIfam" id="TIGR00067">
    <property type="entry name" value="glut_race"/>
    <property type="match status" value="1"/>
</dbReference>
<dbReference type="InterPro" id="IPR018187">
    <property type="entry name" value="Asp/Glu_racemase_AS_1"/>
</dbReference>
<evidence type="ECO:0000313" key="9">
    <source>
        <dbReference type="Proteomes" id="UP000515480"/>
    </source>
</evidence>
<dbReference type="GO" id="GO:0009252">
    <property type="term" value="P:peptidoglycan biosynthetic process"/>
    <property type="evidence" value="ECO:0007669"/>
    <property type="project" value="UniProtKB-UniRule"/>
</dbReference>
<dbReference type="InterPro" id="IPR015942">
    <property type="entry name" value="Asp/Glu/hydantoin_racemase"/>
</dbReference>
<proteinExistence type="inferred from homology"/>
<comment type="function">
    <text evidence="7">Provides the (R)-glutamate required for cell wall biosynthesis.</text>
</comment>
<dbReference type="PANTHER" id="PTHR21198">
    <property type="entry name" value="GLUTAMATE RACEMASE"/>
    <property type="match status" value="1"/>
</dbReference>
<dbReference type="GO" id="GO:0071555">
    <property type="term" value="P:cell wall organization"/>
    <property type="evidence" value="ECO:0007669"/>
    <property type="project" value="UniProtKB-KW"/>
</dbReference>
<evidence type="ECO:0000256" key="3">
    <source>
        <dbReference type="ARBA" id="ARBA00022960"/>
    </source>
</evidence>
<feature type="binding site" evidence="7">
    <location>
        <begin position="39"/>
        <end position="40"/>
    </location>
    <ligand>
        <name>substrate</name>
    </ligand>
</feature>
<evidence type="ECO:0000256" key="6">
    <source>
        <dbReference type="ARBA" id="ARBA00023316"/>
    </source>
</evidence>
<gene>
    <name evidence="7 8" type="primary">murI</name>
    <name evidence="8" type="ORF">H1B31_06550</name>
</gene>
<dbReference type="HAMAP" id="MF_00258">
    <property type="entry name" value="Glu_racemase"/>
    <property type="match status" value="1"/>
</dbReference>
<feature type="active site" description="Proton donor/acceptor" evidence="7">
    <location>
        <position position="71"/>
    </location>
</feature>
<dbReference type="GO" id="GO:0008881">
    <property type="term" value="F:glutamate racemase activity"/>
    <property type="evidence" value="ECO:0007669"/>
    <property type="project" value="UniProtKB-UniRule"/>
</dbReference>
<feature type="binding site" evidence="7">
    <location>
        <begin position="72"/>
        <end position="73"/>
    </location>
    <ligand>
        <name>substrate</name>
    </ligand>
</feature>
<feature type="binding site" evidence="7">
    <location>
        <begin position="7"/>
        <end position="8"/>
    </location>
    <ligand>
        <name>substrate</name>
    </ligand>
</feature>
<keyword evidence="9" id="KW-1185">Reference proteome</keyword>
<dbReference type="Proteomes" id="UP000515480">
    <property type="component" value="Chromosome"/>
</dbReference>
<reference evidence="8 9" key="1">
    <citation type="submission" date="2020-07" db="EMBL/GenBank/DDBJ databases">
        <title>Complete genome and description of Selenomonas timonensis sp. nov., a new bacterium isolated from a gingivitis subject.</title>
        <authorList>
            <person name="Antezack A."/>
        </authorList>
    </citation>
    <scope>NUCLEOTIDE SEQUENCE [LARGE SCALE GENOMIC DNA]</scope>
    <source>
        <strain evidence="8 9">Marseille-Q3039</strain>
    </source>
</reference>
<dbReference type="PROSITE" id="PS00923">
    <property type="entry name" value="ASP_GLU_RACEMASE_1"/>
    <property type="match status" value="1"/>
</dbReference>
<evidence type="ECO:0000256" key="4">
    <source>
        <dbReference type="ARBA" id="ARBA00022984"/>
    </source>
</evidence>
<evidence type="ECO:0000256" key="7">
    <source>
        <dbReference type="HAMAP-Rule" id="MF_00258"/>
    </source>
</evidence>
<keyword evidence="6 7" id="KW-0961">Cell wall biogenesis/degradation</keyword>
<dbReference type="KEGG" id="stim:H1B31_06550"/>
<evidence type="ECO:0000256" key="1">
    <source>
        <dbReference type="ARBA" id="ARBA00001602"/>
    </source>
</evidence>
<comment type="pathway">
    <text evidence="7">Cell wall biogenesis; peptidoglycan biosynthesis.</text>
</comment>
<dbReference type="InterPro" id="IPR004391">
    <property type="entry name" value="Glu_race"/>
</dbReference>
<evidence type="ECO:0000313" key="8">
    <source>
        <dbReference type="EMBL" id="QNH53562.1"/>
    </source>
</evidence>
<dbReference type="SUPFAM" id="SSF53681">
    <property type="entry name" value="Aspartate/glutamate racemase"/>
    <property type="match status" value="2"/>
</dbReference>
<keyword evidence="3 7" id="KW-0133">Cell shape</keyword>
<dbReference type="RefSeq" id="WP_185979749.1">
    <property type="nucleotide sequence ID" value="NZ_CP060204.1"/>
</dbReference>
<accession>A0A7G7VHG9</accession>
<dbReference type="AlphaFoldDB" id="A0A7G7VHG9"/>